<evidence type="ECO:0000313" key="1">
    <source>
        <dbReference type="Proteomes" id="UP000887575"/>
    </source>
</evidence>
<protein>
    <submittedName>
        <fullName evidence="2">Uncharacterized protein</fullName>
    </submittedName>
</protein>
<accession>A0AAF3FH55</accession>
<name>A0AAF3FH55_9BILA</name>
<sequence length="341" mass="39130">MEETANEIIVVLDSKFSLALWLSQIAEPGSTSKLLILKNKYYQRKVDVQNFQRADSLRTWYLQSTPRPRIGAIVIKYDVNDDPFLVEELIRGIQFYKAEAALLVVDSTFYDDDPNCKKVEQLTLENRIEIIQLDPSDEMRKELIEEYGEKVGIERLFEALQSVQWTTRKDSSGNRKVDEIFAIAKAMPPDDLGCNYLNPNSEDEECIWRAFNMNFDIARTSSLENDLLAKSAAQKTNVDAASNSREKLSSEALIPEEKLRRIMSSARDGKMNAQLDYNLDQIKHSIGIYARDSKEEAEWLENFSLILAARTCHEEEFGGWVKFDENSTSKRIFTKDGPKLD</sequence>
<dbReference type="WBParaSite" id="MBELARI_LOCUS5204">
    <property type="protein sequence ID" value="MBELARI_LOCUS5204"/>
    <property type="gene ID" value="MBELARI_LOCUS5204"/>
</dbReference>
<evidence type="ECO:0000313" key="2">
    <source>
        <dbReference type="WBParaSite" id="MBELARI_LOCUS5204"/>
    </source>
</evidence>
<proteinExistence type="predicted"/>
<reference evidence="2" key="1">
    <citation type="submission" date="2024-02" db="UniProtKB">
        <authorList>
            <consortium name="WormBaseParasite"/>
        </authorList>
    </citation>
    <scope>IDENTIFICATION</scope>
</reference>
<keyword evidence="1" id="KW-1185">Reference proteome</keyword>
<dbReference type="AlphaFoldDB" id="A0AAF3FH55"/>
<organism evidence="1 2">
    <name type="scientific">Mesorhabditis belari</name>
    <dbReference type="NCBI Taxonomy" id="2138241"/>
    <lineage>
        <taxon>Eukaryota</taxon>
        <taxon>Metazoa</taxon>
        <taxon>Ecdysozoa</taxon>
        <taxon>Nematoda</taxon>
        <taxon>Chromadorea</taxon>
        <taxon>Rhabditida</taxon>
        <taxon>Rhabditina</taxon>
        <taxon>Rhabditomorpha</taxon>
        <taxon>Rhabditoidea</taxon>
        <taxon>Rhabditidae</taxon>
        <taxon>Mesorhabditinae</taxon>
        <taxon>Mesorhabditis</taxon>
    </lineage>
</organism>
<dbReference type="Gene3D" id="3.40.50.11960">
    <property type="match status" value="1"/>
</dbReference>
<dbReference type="Proteomes" id="UP000887575">
    <property type="component" value="Unassembled WGS sequence"/>
</dbReference>